<keyword evidence="9 12" id="KW-0238">DNA-binding</keyword>
<keyword evidence="8" id="KW-0440">LIM domain</keyword>
<proteinExistence type="predicted"/>
<dbReference type="AlphaFoldDB" id="A0A2G9UYQ4"/>
<feature type="compositionally biased region" description="Basic and acidic residues" evidence="14">
    <location>
        <begin position="343"/>
        <end position="365"/>
    </location>
</feature>
<evidence type="ECO:0000313" key="17">
    <source>
        <dbReference type="Proteomes" id="UP000230423"/>
    </source>
</evidence>
<feature type="region of interest" description="Disordered" evidence="14">
    <location>
        <begin position="585"/>
        <end position="672"/>
    </location>
</feature>
<feature type="compositionally biased region" description="Pro residues" evidence="14">
    <location>
        <begin position="638"/>
        <end position="650"/>
    </location>
</feature>
<evidence type="ECO:0000256" key="7">
    <source>
        <dbReference type="ARBA" id="ARBA00022833"/>
    </source>
</evidence>
<dbReference type="SUPFAM" id="SSF52540">
    <property type="entry name" value="P-loop containing nucleoside triphosphate hydrolases"/>
    <property type="match status" value="2"/>
</dbReference>
<keyword evidence="7" id="KW-0862">Zinc</keyword>
<dbReference type="CDD" id="cd00086">
    <property type="entry name" value="homeodomain"/>
    <property type="match status" value="1"/>
</dbReference>
<dbReference type="GO" id="GO:0000977">
    <property type="term" value="F:RNA polymerase II transcription regulatory region sequence-specific DNA binding"/>
    <property type="evidence" value="ECO:0007669"/>
    <property type="project" value="UniProtKB-ARBA"/>
</dbReference>
<evidence type="ECO:0000256" key="5">
    <source>
        <dbReference type="ARBA" id="ARBA00022741"/>
    </source>
</evidence>
<name>A0A2G9UYQ4_TELCI</name>
<dbReference type="SMART" id="SM00389">
    <property type="entry name" value="HOX"/>
    <property type="match status" value="1"/>
</dbReference>
<dbReference type="Proteomes" id="UP000230423">
    <property type="component" value="Unassembled WGS sequence"/>
</dbReference>
<dbReference type="GO" id="GO:0005524">
    <property type="term" value="F:ATP binding"/>
    <property type="evidence" value="ECO:0007669"/>
    <property type="project" value="InterPro"/>
</dbReference>
<evidence type="ECO:0000256" key="8">
    <source>
        <dbReference type="ARBA" id="ARBA00023038"/>
    </source>
</evidence>
<dbReference type="GO" id="GO:0030182">
    <property type="term" value="P:neuron differentiation"/>
    <property type="evidence" value="ECO:0007669"/>
    <property type="project" value="UniProtKB-ARBA"/>
</dbReference>
<dbReference type="Pfam" id="PF00046">
    <property type="entry name" value="Homeodomain"/>
    <property type="match status" value="1"/>
</dbReference>
<evidence type="ECO:0000256" key="13">
    <source>
        <dbReference type="RuleBase" id="RU000682"/>
    </source>
</evidence>
<dbReference type="EMBL" id="KZ345210">
    <property type="protein sequence ID" value="PIO74862.1"/>
    <property type="molecule type" value="Genomic_DNA"/>
</dbReference>
<dbReference type="PANTHER" id="PTHR23359">
    <property type="entry name" value="NUCLEOTIDE KINASE"/>
    <property type="match status" value="1"/>
</dbReference>
<dbReference type="SUPFAM" id="SSF46689">
    <property type="entry name" value="Homeodomain-like"/>
    <property type="match status" value="1"/>
</dbReference>
<dbReference type="InterPro" id="IPR009057">
    <property type="entry name" value="Homeodomain-like_sf"/>
</dbReference>
<dbReference type="InterPro" id="IPR001356">
    <property type="entry name" value="HD"/>
</dbReference>
<keyword evidence="17" id="KW-1185">Reference proteome</keyword>
<keyword evidence="6" id="KW-0418">Kinase</keyword>
<dbReference type="Gene3D" id="1.10.10.60">
    <property type="entry name" value="Homeodomain-like"/>
    <property type="match status" value="1"/>
</dbReference>
<dbReference type="Gene3D" id="1.20.890.10">
    <property type="entry name" value="cAMP-dependent protein kinase regulatory subunit, dimerization-anchoring domain"/>
    <property type="match status" value="1"/>
</dbReference>
<organism evidence="16 17">
    <name type="scientific">Teladorsagia circumcincta</name>
    <name type="common">Brown stomach worm</name>
    <name type="synonym">Ostertagia circumcincta</name>
    <dbReference type="NCBI Taxonomy" id="45464"/>
    <lineage>
        <taxon>Eukaryota</taxon>
        <taxon>Metazoa</taxon>
        <taxon>Ecdysozoa</taxon>
        <taxon>Nematoda</taxon>
        <taxon>Chromadorea</taxon>
        <taxon>Rhabditida</taxon>
        <taxon>Rhabditina</taxon>
        <taxon>Rhabditomorpha</taxon>
        <taxon>Strongyloidea</taxon>
        <taxon>Trichostrongylidae</taxon>
        <taxon>Teladorsagia</taxon>
    </lineage>
</organism>
<dbReference type="GO" id="GO:0006139">
    <property type="term" value="P:nucleobase-containing compound metabolic process"/>
    <property type="evidence" value="ECO:0007669"/>
    <property type="project" value="InterPro"/>
</dbReference>
<protein>
    <submittedName>
        <fullName evidence="16">Homeobox domain protein</fullName>
    </submittedName>
</protein>
<feature type="region of interest" description="Disordered" evidence="14">
    <location>
        <begin position="333"/>
        <end position="388"/>
    </location>
</feature>
<dbReference type="GO" id="GO:0005634">
    <property type="term" value="C:nucleus"/>
    <property type="evidence" value="ECO:0007669"/>
    <property type="project" value="UniProtKB-SubCell"/>
</dbReference>
<keyword evidence="10 12" id="KW-0371">Homeobox</keyword>
<feature type="compositionally biased region" description="Low complexity" evidence="14">
    <location>
        <begin position="586"/>
        <end position="603"/>
    </location>
</feature>
<dbReference type="Pfam" id="PF00406">
    <property type="entry name" value="ADK"/>
    <property type="match status" value="2"/>
</dbReference>
<evidence type="ECO:0000256" key="10">
    <source>
        <dbReference type="ARBA" id="ARBA00023155"/>
    </source>
</evidence>
<dbReference type="OrthoDB" id="442176at2759"/>
<accession>A0A2G9UYQ4</accession>
<sequence length="769" mass="85830">MEVHQNCFVDATTFATEFSATRDDFTVMRPECVVALPEMLVPRSDFVASTADMRQLGVSQECTDQMSSNEDFVYAVPHKFGVIVCSGCGRAILERTLLSVNGRQLSTGEEFALQDSRLLCKQHFVEFVDGDAGTGQQKPKIKRVRTTFAEEQLSVLQAHFQVDSNPDGADLERIANITGLSKRVTQVWFQNSRARQKKFQGNRKSCDAMLESIRSAEGPVSPSQKSEASSDGIFPTSVMTSRDLNMLKGDARVLSDSGGMGTEAKYYLQEHSIPQLFEGLMSGLIYNRPDEPLRFLETAIAQIRANPDEEYRWDMFIDKRKVTVQFGDTYAKTPNREIVAPPKRIEEQEINSREKSKSQQAKEKQTQSTPKRSGNEMGRTQRSPSVMKAAEVAQIPHVPVILFIGGPGGGKTRHAARIANALADQGLVHICMPDVIRSALSKYKEQYSEWKTANEHYLRGELIPNHLALALVKAEMGRHPEATAFFLEGFPREARQVEDFEKQVKSVNMALILDYDEKTLRDHMEKRGMGMEIIDQRIKEFKQKTLPSAKYFDDQRLLHLIPGEKDDQTIYERAKDLVQKAMSTGVPVLNSNPPSQSQPRSVNAPTHEEDSAKPLDNGIDPPENEATPASQNGSLPNSTPPQNPTPPQKPTPQQRSVDVQPESSEITGAPGASKAEIAKRVAQKYDGFVLLSMGTLLRSNIAAQGEDKLWRRIARKVDQGEPVPLKLCRGLLYNEIHRIGQSNYGYVIEGYPRNEDQLKDLQSVSAHSS</sequence>
<evidence type="ECO:0000256" key="14">
    <source>
        <dbReference type="SAM" id="MobiDB-lite"/>
    </source>
</evidence>
<evidence type="ECO:0000256" key="12">
    <source>
        <dbReference type="PROSITE-ProRule" id="PRU00108"/>
    </source>
</evidence>
<feature type="domain" description="Homeobox" evidence="15">
    <location>
        <begin position="139"/>
        <end position="199"/>
    </location>
</feature>
<dbReference type="SUPFAM" id="SSF47391">
    <property type="entry name" value="Dimerization-anchoring domain of cAMP-dependent PK regulatory subunit"/>
    <property type="match status" value="1"/>
</dbReference>
<dbReference type="FunFam" id="1.10.10.60:FF:000027">
    <property type="entry name" value="LIM/homeobox protein Lhx9"/>
    <property type="match status" value="1"/>
</dbReference>
<dbReference type="CDD" id="cd22978">
    <property type="entry name" value="DD_AK5"/>
    <property type="match status" value="1"/>
</dbReference>
<evidence type="ECO:0000259" key="15">
    <source>
        <dbReference type="PROSITE" id="PS50071"/>
    </source>
</evidence>
<dbReference type="InterPro" id="IPR027417">
    <property type="entry name" value="P-loop_NTPase"/>
</dbReference>
<feature type="compositionally biased region" description="Polar residues" evidence="14">
    <location>
        <begin position="655"/>
        <end position="666"/>
    </location>
</feature>
<dbReference type="Gene3D" id="3.40.50.300">
    <property type="entry name" value="P-loop containing nucleotide triphosphate hydrolases"/>
    <property type="match status" value="2"/>
</dbReference>
<keyword evidence="3" id="KW-0479">Metal-binding</keyword>
<keyword evidence="5" id="KW-0547">Nucleotide-binding</keyword>
<dbReference type="InterPro" id="IPR000850">
    <property type="entry name" value="Adenylat/UMP-CMP_kin"/>
</dbReference>
<evidence type="ECO:0000256" key="9">
    <source>
        <dbReference type="ARBA" id="ARBA00023125"/>
    </source>
</evidence>
<evidence type="ECO:0000313" key="16">
    <source>
        <dbReference type="EMBL" id="PIO74862.1"/>
    </source>
</evidence>
<feature type="DNA-binding region" description="Homeobox" evidence="12">
    <location>
        <begin position="141"/>
        <end position="200"/>
    </location>
</feature>
<dbReference type="PROSITE" id="PS50071">
    <property type="entry name" value="HOMEOBOX_2"/>
    <property type="match status" value="1"/>
</dbReference>
<evidence type="ECO:0000256" key="11">
    <source>
        <dbReference type="ARBA" id="ARBA00023242"/>
    </source>
</evidence>
<gene>
    <name evidence="16" type="ORF">TELCIR_03120</name>
</gene>
<dbReference type="GO" id="GO:0045944">
    <property type="term" value="P:positive regulation of transcription by RNA polymerase II"/>
    <property type="evidence" value="ECO:0007669"/>
    <property type="project" value="UniProtKB-ARBA"/>
</dbReference>
<keyword evidence="4" id="KW-0677">Repeat</keyword>
<evidence type="ECO:0000256" key="2">
    <source>
        <dbReference type="ARBA" id="ARBA00022679"/>
    </source>
</evidence>
<dbReference type="GO" id="GO:0045664">
    <property type="term" value="P:regulation of neuron differentiation"/>
    <property type="evidence" value="ECO:0007669"/>
    <property type="project" value="UniProtKB-ARBA"/>
</dbReference>
<evidence type="ECO:0000256" key="6">
    <source>
        <dbReference type="ARBA" id="ARBA00022777"/>
    </source>
</evidence>
<dbReference type="GO" id="GO:0019205">
    <property type="term" value="F:nucleobase-containing compound kinase activity"/>
    <property type="evidence" value="ECO:0007669"/>
    <property type="project" value="InterPro"/>
</dbReference>
<feature type="region of interest" description="Disordered" evidence="14">
    <location>
        <begin position="215"/>
        <end position="235"/>
    </location>
</feature>
<dbReference type="PRINTS" id="PR00094">
    <property type="entry name" value="ADENYLTKNASE"/>
</dbReference>
<evidence type="ECO:0000256" key="1">
    <source>
        <dbReference type="ARBA" id="ARBA00004123"/>
    </source>
</evidence>
<keyword evidence="11 12" id="KW-0539">Nucleus</keyword>
<dbReference type="CDD" id="cd01428">
    <property type="entry name" value="ADK"/>
    <property type="match status" value="1"/>
</dbReference>
<dbReference type="GO" id="GO:0046872">
    <property type="term" value="F:metal ion binding"/>
    <property type="evidence" value="ECO:0007669"/>
    <property type="project" value="UniProtKB-KW"/>
</dbReference>
<evidence type="ECO:0000256" key="3">
    <source>
        <dbReference type="ARBA" id="ARBA00022723"/>
    </source>
</evidence>
<keyword evidence="2" id="KW-0808">Transferase</keyword>
<reference evidence="16 17" key="1">
    <citation type="submission" date="2015-09" db="EMBL/GenBank/DDBJ databases">
        <title>Draft genome of the parasitic nematode Teladorsagia circumcincta isolate WARC Sus (inbred).</title>
        <authorList>
            <person name="Mitreva M."/>
        </authorList>
    </citation>
    <scope>NUCLEOTIDE SEQUENCE [LARGE SCALE GENOMIC DNA]</scope>
    <source>
        <strain evidence="16 17">S</strain>
    </source>
</reference>
<comment type="subcellular location">
    <subcellularLocation>
        <location evidence="1 12 13">Nucleus</location>
    </subcellularLocation>
</comment>
<evidence type="ECO:0000256" key="4">
    <source>
        <dbReference type="ARBA" id="ARBA00022737"/>
    </source>
</evidence>
<dbReference type="GO" id="GO:0000981">
    <property type="term" value="F:DNA-binding transcription factor activity, RNA polymerase II-specific"/>
    <property type="evidence" value="ECO:0007669"/>
    <property type="project" value="UniProtKB-ARBA"/>
</dbReference>